<dbReference type="Pfam" id="PF06330">
    <property type="entry name" value="TRI5"/>
    <property type="match status" value="1"/>
</dbReference>
<dbReference type="Gene3D" id="1.10.600.10">
    <property type="entry name" value="Farnesyl Diphosphate Synthase"/>
    <property type="match status" value="1"/>
</dbReference>
<evidence type="ECO:0000256" key="2">
    <source>
        <dbReference type="ARBA" id="ARBA00023239"/>
    </source>
</evidence>
<dbReference type="InterPro" id="IPR008949">
    <property type="entry name" value="Isoprenoid_synthase_dom_sf"/>
</dbReference>
<gene>
    <name evidence="3" type="primary">MTPSL6</name>
</gene>
<sequence>MDVCRLTASLRCVRTSSSRCRAEAFQPKGAAHSSLLRLLVSPTLNHKVQATCVDSLSDSVRCQGEAAVIPAKPAPVVRLVRSDEGGGAGMNASVLTPVYIDFLQSMSFSRSRESCYPELLDVVVAGVKANGGSHLPEPYIKSGACFGHLVYSFHPVDLQAKIGHFTALGLMADDLASNLTGAARERYLEDMRLFHMKFTNPEGYARLYPGRGNLHAVLENFIVYLKTDQNPFFPTELRLHSLMIKSVFDFMEANLQEQHYERHPIEYTADMSQLPRFLRYKSGVSEVFSHFVILQTSSSGSASRDEHFFYNELYPMVPELIDFIDFGNDVLSFYKELQEGEDSISIVTHSRIHNLPLLQSLQERMEAVIHSRTRLMALADRTGSDAIKDRIVKFFQGFMSCHIGDKRYRLDEVLRGWYNGGSWA</sequence>
<comment type="similarity">
    <text evidence="1">Belongs to the trichodiene synthase family.</text>
</comment>
<reference evidence="3" key="1">
    <citation type="journal article" date="2018" name="Phytochemistry">
        <title>Biochemical characterization of microbial type terpene synthases in two closely related species of hornworts, Anthoceros punctatus and Anthoceros agrestis.</title>
        <authorList>
            <person name="Xiong W."/>
            <person name="Fu J."/>
            <person name="Kollner T.G."/>
            <person name="Chen X."/>
            <person name="Jia Q."/>
            <person name="Guo H."/>
            <person name="Qian P."/>
            <person name="Guo H."/>
            <person name="Wu G."/>
            <person name="Chen F."/>
        </authorList>
    </citation>
    <scope>NUCLEOTIDE SEQUENCE</scope>
</reference>
<dbReference type="SUPFAM" id="SSF48576">
    <property type="entry name" value="Terpenoid synthases"/>
    <property type="match status" value="1"/>
</dbReference>
<name>A0A2P1ED53_9EMBR</name>
<dbReference type="InterPro" id="IPR024652">
    <property type="entry name" value="Trichodiene_synth"/>
</dbReference>
<evidence type="ECO:0000256" key="1">
    <source>
        <dbReference type="ARBA" id="ARBA00007946"/>
    </source>
</evidence>
<evidence type="ECO:0000313" key="3">
    <source>
        <dbReference type="EMBL" id="AVL27460.1"/>
    </source>
</evidence>
<accession>A0A2P1ED53</accession>
<organism evidence="3">
    <name type="scientific">Anthoceros agrestis</name>
    <dbReference type="NCBI Taxonomy" id="41834"/>
    <lineage>
        <taxon>Eukaryota</taxon>
        <taxon>Viridiplantae</taxon>
        <taxon>Streptophyta</taxon>
        <taxon>Embryophyta</taxon>
        <taxon>Anthocerotophyta</taxon>
        <taxon>Anthocerotopsida</taxon>
        <taxon>Anthocerotidae</taxon>
        <taxon>Anthocerotales</taxon>
        <taxon>Anthocerotaceae</taxon>
        <taxon>Anthoceros</taxon>
    </lineage>
</organism>
<dbReference type="AlphaFoldDB" id="A0A2P1ED53"/>
<dbReference type="EMBL" id="MF417645">
    <property type="protein sequence ID" value="AVL27460.1"/>
    <property type="molecule type" value="mRNA"/>
</dbReference>
<proteinExistence type="evidence at transcript level"/>
<dbReference type="GO" id="GO:0016838">
    <property type="term" value="F:carbon-oxygen lyase activity, acting on phosphates"/>
    <property type="evidence" value="ECO:0007669"/>
    <property type="project" value="InterPro"/>
</dbReference>
<keyword evidence="2" id="KW-0456">Lyase</keyword>
<protein>
    <submittedName>
        <fullName evidence="3">Terpine synthase-like protein MTPSL6</fullName>
    </submittedName>
</protein>